<dbReference type="PROSITE" id="PS50110">
    <property type="entry name" value="RESPONSE_REGULATORY"/>
    <property type="match status" value="1"/>
</dbReference>
<protein>
    <submittedName>
        <fullName evidence="5">Response regulator receiver modulated diguanylate phosphodiesterase</fullName>
    </submittedName>
</protein>
<dbReference type="eggNOG" id="COG5001">
    <property type="taxonomic scope" value="Bacteria"/>
</dbReference>
<dbReference type="Gene3D" id="3.40.50.2300">
    <property type="match status" value="1"/>
</dbReference>
<dbReference type="SMART" id="SM00052">
    <property type="entry name" value="EAL"/>
    <property type="match status" value="1"/>
</dbReference>
<dbReference type="InterPro" id="IPR050706">
    <property type="entry name" value="Cyclic-di-GMP_PDE-like"/>
</dbReference>
<dbReference type="GO" id="GO:0000160">
    <property type="term" value="P:phosphorelay signal transduction system"/>
    <property type="evidence" value="ECO:0007669"/>
    <property type="project" value="InterPro"/>
</dbReference>
<gene>
    <name evidence="5" type="ordered locus">bgla_2g19410</name>
</gene>
<dbReference type="PANTHER" id="PTHR33121:SF79">
    <property type="entry name" value="CYCLIC DI-GMP PHOSPHODIESTERASE PDED-RELATED"/>
    <property type="match status" value="1"/>
</dbReference>
<name>F2LQ30_BURGS</name>
<dbReference type="EMBL" id="CP002600">
    <property type="protein sequence ID" value="AEA64376.1"/>
    <property type="molecule type" value="Genomic_DNA"/>
</dbReference>
<sequence>MKIISKRPASSLAPRPGGRHRCTRRDHAVTGGKPLRHPRGAVLVVDDDPAQRALLGNMLERLGHRCVAVAGPAQASACLRDTAVVAVLLALRPAGDSWLGMARCLADRPALPLIVTGTCDARTRRAAMRLARACGVSVAGALGQPVRAAELAALLAAGTGNDALQAPDARAEPAEEDFASALATGRIRPAFQPKVGLADGRVVGVEALARWYSPRQDPVGPERFVPLAAGWGRLAELTDVILSASLASCSRWRRDFPSISVAVNLDPTLVEPGFLDTVRKRLVQYGVPPGSLVLEITERSALSDSIVAREALTRIRIDGVQLSIDDFGTGYACLASLLDVPFNELKLDRRFVGEALRDPDARRILHATVALARELGMRWVAEGVEQRAIAESLKLEGCDAAQGWLWAPPMDEPALLAWLNDHVHRVPNDRHLAEAA</sequence>
<dbReference type="CDD" id="cd00156">
    <property type="entry name" value="REC"/>
    <property type="match status" value="1"/>
</dbReference>
<dbReference type="AlphaFoldDB" id="F2LQ30"/>
<comment type="caution">
    <text evidence="1">Lacks conserved residue(s) required for the propagation of feature annotation.</text>
</comment>
<dbReference type="KEGG" id="bgd:bgla_2g19410"/>
<organism evidence="5 6">
    <name type="scientific">Burkholderia gladioli (strain BSR3)</name>
    <dbReference type="NCBI Taxonomy" id="999541"/>
    <lineage>
        <taxon>Bacteria</taxon>
        <taxon>Pseudomonadati</taxon>
        <taxon>Pseudomonadota</taxon>
        <taxon>Betaproteobacteria</taxon>
        <taxon>Burkholderiales</taxon>
        <taxon>Burkholderiaceae</taxon>
        <taxon>Burkholderia</taxon>
    </lineage>
</organism>
<accession>F2LQ30</accession>
<dbReference type="Gene3D" id="3.20.20.450">
    <property type="entry name" value="EAL domain"/>
    <property type="match status" value="1"/>
</dbReference>
<proteinExistence type="predicted"/>
<dbReference type="PANTHER" id="PTHR33121">
    <property type="entry name" value="CYCLIC DI-GMP PHOSPHODIESTERASE PDEF"/>
    <property type="match status" value="1"/>
</dbReference>
<dbReference type="STRING" id="999541.bgla_2g19410"/>
<keyword evidence="6" id="KW-1185">Reference proteome</keyword>
<feature type="domain" description="EAL" evidence="4">
    <location>
        <begin position="171"/>
        <end position="423"/>
    </location>
</feature>
<dbReference type="CDD" id="cd01948">
    <property type="entry name" value="EAL"/>
    <property type="match status" value="1"/>
</dbReference>
<dbReference type="PROSITE" id="PS50883">
    <property type="entry name" value="EAL"/>
    <property type="match status" value="1"/>
</dbReference>
<evidence type="ECO:0000313" key="5">
    <source>
        <dbReference type="EMBL" id="AEA64376.1"/>
    </source>
</evidence>
<dbReference type="InterPro" id="IPR001633">
    <property type="entry name" value="EAL_dom"/>
</dbReference>
<dbReference type="InterPro" id="IPR011006">
    <property type="entry name" value="CheY-like_superfamily"/>
</dbReference>
<evidence type="ECO:0000256" key="1">
    <source>
        <dbReference type="PROSITE-ProRule" id="PRU00169"/>
    </source>
</evidence>
<evidence type="ECO:0000259" key="4">
    <source>
        <dbReference type="PROSITE" id="PS50883"/>
    </source>
</evidence>
<dbReference type="Pfam" id="PF00563">
    <property type="entry name" value="EAL"/>
    <property type="match status" value="1"/>
</dbReference>
<dbReference type="RefSeq" id="WP_013690703.1">
    <property type="nucleotide sequence ID" value="NC_015376.1"/>
</dbReference>
<dbReference type="HOGENOM" id="CLU_000445_70_2_4"/>
<dbReference type="InterPro" id="IPR035919">
    <property type="entry name" value="EAL_sf"/>
</dbReference>
<evidence type="ECO:0000259" key="3">
    <source>
        <dbReference type="PROSITE" id="PS50110"/>
    </source>
</evidence>
<feature type="domain" description="Response regulatory" evidence="3">
    <location>
        <begin position="41"/>
        <end position="159"/>
    </location>
</feature>
<dbReference type="Proteomes" id="UP000008316">
    <property type="component" value="Chromosome 2"/>
</dbReference>
<reference evidence="5 6" key="1">
    <citation type="journal article" date="2011" name="J. Bacteriol.">
        <title>Complete genome sequence of Burkholderia gladioli BSR3.</title>
        <authorList>
            <person name="Seo Y.S."/>
            <person name="Lim J."/>
            <person name="Choi B.S."/>
            <person name="Kim H."/>
            <person name="Goo E."/>
            <person name="Lee B."/>
            <person name="Lim J.S."/>
            <person name="Choi I.Y."/>
            <person name="Moon J.S."/>
            <person name="Kim J."/>
            <person name="Hwang I."/>
        </authorList>
    </citation>
    <scope>NUCLEOTIDE SEQUENCE [LARGE SCALE GENOMIC DNA]</scope>
    <source>
        <strain evidence="5 6">BSR3</strain>
    </source>
</reference>
<dbReference type="InterPro" id="IPR001789">
    <property type="entry name" value="Sig_transdc_resp-reg_receiver"/>
</dbReference>
<dbReference type="SUPFAM" id="SSF52172">
    <property type="entry name" value="CheY-like"/>
    <property type="match status" value="1"/>
</dbReference>
<feature type="region of interest" description="Disordered" evidence="2">
    <location>
        <begin position="1"/>
        <end position="33"/>
    </location>
</feature>
<evidence type="ECO:0000313" key="6">
    <source>
        <dbReference type="Proteomes" id="UP000008316"/>
    </source>
</evidence>
<dbReference type="InterPro" id="IPR010518">
    <property type="entry name" value="FleQ"/>
</dbReference>
<dbReference type="Pfam" id="PF06490">
    <property type="entry name" value="FleQ"/>
    <property type="match status" value="1"/>
</dbReference>
<dbReference type="SUPFAM" id="SSF141868">
    <property type="entry name" value="EAL domain-like"/>
    <property type="match status" value="1"/>
</dbReference>
<evidence type="ECO:0000256" key="2">
    <source>
        <dbReference type="SAM" id="MobiDB-lite"/>
    </source>
</evidence>
<dbReference type="GO" id="GO:0071111">
    <property type="term" value="F:cyclic-guanylate-specific phosphodiesterase activity"/>
    <property type="evidence" value="ECO:0007669"/>
    <property type="project" value="InterPro"/>
</dbReference>